<dbReference type="Proteomes" id="UP000055019">
    <property type="component" value="Unassembled WGS sequence"/>
</dbReference>
<dbReference type="RefSeq" id="WP_061152436.1">
    <property type="nucleotide sequence ID" value="NZ_FCOM02000110.1"/>
</dbReference>
<dbReference type="PANTHER" id="PTHR33823:SF4">
    <property type="entry name" value="GENERAL STRESS PROTEIN 16O"/>
    <property type="match status" value="1"/>
</dbReference>
<dbReference type="AlphaFoldDB" id="A0A158L5P0"/>
<dbReference type="Gene3D" id="1.20.120.910">
    <property type="entry name" value="DksA, coiled-coil domain"/>
    <property type="match status" value="1"/>
</dbReference>
<proteinExistence type="predicted"/>
<protein>
    <submittedName>
        <fullName evidence="2">General stress protein 16O</fullName>
    </submittedName>
</protein>
<name>A0A158L5P0_9BURK</name>
<feature type="zinc finger region" description="dksA C4-type" evidence="1">
    <location>
        <begin position="67"/>
        <end position="91"/>
    </location>
</feature>
<evidence type="ECO:0000313" key="2">
    <source>
        <dbReference type="EMBL" id="SAL88021.1"/>
    </source>
</evidence>
<accession>A0A158L5P0</accession>
<dbReference type="EMBL" id="FCOM02000110">
    <property type="protein sequence ID" value="SAL88021.1"/>
    <property type="molecule type" value="Genomic_DNA"/>
</dbReference>
<dbReference type="PROSITE" id="PS51128">
    <property type="entry name" value="ZF_DKSA_2"/>
    <property type="match status" value="1"/>
</dbReference>
<reference evidence="2" key="1">
    <citation type="submission" date="2016-01" db="EMBL/GenBank/DDBJ databases">
        <authorList>
            <person name="Peeters C."/>
        </authorList>
    </citation>
    <scope>NUCLEOTIDE SEQUENCE [LARGE SCALE GENOMIC DNA]</scope>
    <source>
        <strain evidence="2">LMG 29317</strain>
    </source>
</reference>
<comment type="caution">
    <text evidence="2">The sequence shown here is derived from an EMBL/GenBank/DDBJ whole genome shotgun (WGS) entry which is preliminary data.</text>
</comment>
<dbReference type="PANTHER" id="PTHR33823">
    <property type="entry name" value="RNA POLYMERASE-BINDING TRANSCRIPTION FACTOR DKSA-RELATED"/>
    <property type="match status" value="1"/>
</dbReference>
<evidence type="ECO:0000256" key="1">
    <source>
        <dbReference type="PROSITE-ProRule" id="PRU00510"/>
    </source>
</evidence>
<gene>
    <name evidence="2" type="primary">yocK_2</name>
    <name evidence="2" type="ORF">AWB74_08368</name>
</gene>
<evidence type="ECO:0000313" key="3">
    <source>
        <dbReference type="Proteomes" id="UP000055019"/>
    </source>
</evidence>
<keyword evidence="3" id="KW-1185">Reference proteome</keyword>
<organism evidence="2 3">
    <name type="scientific">Caballeronia arvi</name>
    <dbReference type="NCBI Taxonomy" id="1777135"/>
    <lineage>
        <taxon>Bacteria</taxon>
        <taxon>Pseudomonadati</taxon>
        <taxon>Pseudomonadota</taxon>
        <taxon>Betaproteobacteria</taxon>
        <taxon>Burkholderiales</taxon>
        <taxon>Burkholderiaceae</taxon>
        <taxon>Caballeronia</taxon>
    </lineage>
</organism>
<sequence length="99" mass="11303">MGESVRKFNEGFLAQQRERLLEMEAALLRTDDGKNTLAKTTLNYSNHRLGDIQRALQKIEDGTYGLSDESGEPIPQSRLEAFPDALYTEREQEEQEEGK</sequence>
<dbReference type="OrthoDB" id="1121111at2"/>